<accession>F0W3H6</accession>
<reference evidence="9" key="1">
    <citation type="journal article" date="2011" name="PLoS Biol.">
        <title>Gene gain and loss during evolution of obligate parasitism in the white rust pathogen of Arabidopsis thaliana.</title>
        <authorList>
            <person name="Kemen E."/>
            <person name="Gardiner A."/>
            <person name="Schultz-Larsen T."/>
            <person name="Kemen A.C."/>
            <person name="Balmuth A.L."/>
            <person name="Robert-Seilaniantz A."/>
            <person name="Bailey K."/>
            <person name="Holub E."/>
            <person name="Studholme D.J."/>
            <person name="Maclean D."/>
            <person name="Jones J.D."/>
        </authorList>
    </citation>
    <scope>NUCLEOTIDE SEQUENCE</scope>
</reference>
<dbReference type="GO" id="GO:0015031">
    <property type="term" value="P:protein transport"/>
    <property type="evidence" value="ECO:0007669"/>
    <property type="project" value="UniProtKB-KW"/>
</dbReference>
<sequence length="169" mass="19518">MRIELHGVEPHERKALSVKVQEYQEKNQAFSDKLENSVDAPDHSFIRDESLARDRKKDTTFRLMGTTDKLNEAKQSAAEIEEVAVTITEALRRNRNQIEDTHVKVKSVIDSQRHGGSIIRRMLSRDRRQRVALFGLAAILIIAFLLTLYFKFGHRSPKEDSRIHPDKTL</sequence>
<dbReference type="GO" id="GO:0005794">
    <property type="term" value="C:Golgi apparatus"/>
    <property type="evidence" value="ECO:0007669"/>
    <property type="project" value="TreeGrafter"/>
</dbReference>
<keyword evidence="6 8" id="KW-0472">Membrane</keyword>
<keyword evidence="5 8" id="KW-1133">Transmembrane helix</keyword>
<keyword evidence="7" id="KW-0175">Coiled coil</keyword>
<evidence type="ECO:0000256" key="1">
    <source>
        <dbReference type="ARBA" id="ARBA00004211"/>
    </source>
</evidence>
<dbReference type="GO" id="GO:0000149">
    <property type="term" value="F:SNARE binding"/>
    <property type="evidence" value="ECO:0007669"/>
    <property type="project" value="TreeGrafter"/>
</dbReference>
<feature type="coiled-coil region" evidence="7">
    <location>
        <begin position="13"/>
        <end position="83"/>
    </location>
</feature>
<evidence type="ECO:0000256" key="8">
    <source>
        <dbReference type="SAM" id="Phobius"/>
    </source>
</evidence>
<dbReference type="GO" id="GO:0012507">
    <property type="term" value="C:ER to Golgi transport vesicle membrane"/>
    <property type="evidence" value="ECO:0007669"/>
    <property type="project" value="TreeGrafter"/>
</dbReference>
<reference evidence="9" key="2">
    <citation type="submission" date="2011-02" db="EMBL/GenBank/DDBJ databases">
        <authorList>
            <person name="MacLean D."/>
        </authorList>
    </citation>
    <scope>NUCLEOTIDE SEQUENCE</scope>
</reference>
<comment type="subcellular location">
    <subcellularLocation>
        <location evidence="1">Membrane</location>
        <topology evidence="1">Single-pass type IV membrane protein</topology>
    </subcellularLocation>
</comment>
<dbReference type="GO" id="GO:0031902">
    <property type="term" value="C:late endosome membrane"/>
    <property type="evidence" value="ECO:0007669"/>
    <property type="project" value="TreeGrafter"/>
</dbReference>
<feature type="transmembrane region" description="Helical" evidence="8">
    <location>
        <begin position="131"/>
        <end position="150"/>
    </location>
</feature>
<evidence type="ECO:0000256" key="2">
    <source>
        <dbReference type="ARBA" id="ARBA00022448"/>
    </source>
</evidence>
<keyword evidence="2" id="KW-0813">Transport</keyword>
<dbReference type="HOGENOM" id="CLU_1581357_0_0_1"/>
<dbReference type="PANTHER" id="PTHR21230:SF84">
    <property type="entry name" value="VESICLE TRANSPORT V-SNARE N-TERMINAL DOMAIN-CONTAINING PROTEIN"/>
    <property type="match status" value="1"/>
</dbReference>
<dbReference type="GO" id="GO:0006906">
    <property type="term" value="P:vesicle fusion"/>
    <property type="evidence" value="ECO:0007669"/>
    <property type="project" value="TreeGrafter"/>
</dbReference>
<evidence type="ECO:0000313" key="9">
    <source>
        <dbReference type="EMBL" id="CCA15619.1"/>
    </source>
</evidence>
<protein>
    <submittedName>
        <fullName evidence="9">Uncharacterized protein AlNc14C13G1539</fullName>
    </submittedName>
    <submittedName>
        <fullName evidence="10">Uncharacterized protein AlNc14C20G2096</fullName>
    </submittedName>
</protein>
<dbReference type="EMBL" id="FR824065">
    <property type="protein sequence ID" value="CCA16321.1"/>
    <property type="molecule type" value="Genomic_DNA"/>
</dbReference>
<evidence type="ECO:0000256" key="4">
    <source>
        <dbReference type="ARBA" id="ARBA00022927"/>
    </source>
</evidence>
<dbReference type="GO" id="GO:0031201">
    <property type="term" value="C:SNARE complex"/>
    <property type="evidence" value="ECO:0007669"/>
    <property type="project" value="TreeGrafter"/>
</dbReference>
<proteinExistence type="predicted"/>
<dbReference type="AlphaFoldDB" id="F0W3H6"/>
<evidence type="ECO:0000313" key="10">
    <source>
        <dbReference type="EMBL" id="CCA16321.1"/>
    </source>
</evidence>
<dbReference type="GO" id="GO:0005484">
    <property type="term" value="F:SNAP receptor activity"/>
    <property type="evidence" value="ECO:0007669"/>
    <property type="project" value="TreeGrafter"/>
</dbReference>
<keyword evidence="4" id="KW-0653">Protein transport</keyword>
<keyword evidence="3 8" id="KW-0812">Transmembrane</keyword>
<dbReference type="GO" id="GO:0005789">
    <property type="term" value="C:endoplasmic reticulum membrane"/>
    <property type="evidence" value="ECO:0007669"/>
    <property type="project" value="TreeGrafter"/>
</dbReference>
<dbReference type="EMBL" id="FR824058">
    <property type="protein sequence ID" value="CCA15619.1"/>
    <property type="molecule type" value="Genomic_DNA"/>
</dbReference>
<name>F0W3H6_9STRA</name>
<gene>
    <name evidence="9" type="primary">AlNc14C13G1539</name>
    <name evidence="10" type="synonym">AlNc14C20G2096</name>
    <name evidence="9" type="ORF">ALNC14_017620</name>
    <name evidence="10" type="ORF">ALNC14_024640</name>
</gene>
<evidence type="ECO:0000256" key="5">
    <source>
        <dbReference type="ARBA" id="ARBA00022989"/>
    </source>
</evidence>
<evidence type="ECO:0000256" key="7">
    <source>
        <dbReference type="SAM" id="Coils"/>
    </source>
</evidence>
<evidence type="ECO:0000256" key="3">
    <source>
        <dbReference type="ARBA" id="ARBA00022692"/>
    </source>
</evidence>
<dbReference type="Gene3D" id="1.20.5.110">
    <property type="match status" value="1"/>
</dbReference>
<evidence type="ECO:0000256" key="6">
    <source>
        <dbReference type="ARBA" id="ARBA00023136"/>
    </source>
</evidence>
<organism evidence="9">
    <name type="scientific">Albugo laibachii Nc14</name>
    <dbReference type="NCBI Taxonomy" id="890382"/>
    <lineage>
        <taxon>Eukaryota</taxon>
        <taxon>Sar</taxon>
        <taxon>Stramenopiles</taxon>
        <taxon>Oomycota</taxon>
        <taxon>Peronosporomycetes</taxon>
        <taxon>Albuginales</taxon>
        <taxon>Albuginaceae</taxon>
        <taxon>Albugo</taxon>
    </lineage>
</organism>
<dbReference type="PANTHER" id="PTHR21230">
    <property type="entry name" value="VESICLE TRANSPORT V-SNARE PROTEIN VTI1-RELATED"/>
    <property type="match status" value="1"/>
</dbReference>